<feature type="transmembrane region" description="Helical" evidence="1">
    <location>
        <begin position="12"/>
        <end position="30"/>
    </location>
</feature>
<evidence type="ECO:0000313" key="3">
    <source>
        <dbReference type="Proteomes" id="UP000006038"/>
    </source>
</evidence>
<keyword evidence="1" id="KW-1133">Transmembrane helix</keyword>
<dbReference type="Gramene" id="OB01G43000.1">
    <property type="protein sequence ID" value="OB01G43000.1"/>
    <property type="gene ID" value="OB01G43000"/>
</dbReference>
<evidence type="ECO:0000313" key="2">
    <source>
        <dbReference type="EnsemblPlants" id="OB01G43000.1"/>
    </source>
</evidence>
<reference evidence="2" key="2">
    <citation type="submission" date="2013-04" db="UniProtKB">
        <authorList>
            <consortium name="EnsemblPlants"/>
        </authorList>
    </citation>
    <scope>IDENTIFICATION</scope>
</reference>
<dbReference type="Proteomes" id="UP000006038">
    <property type="component" value="Chromosome 1"/>
</dbReference>
<accession>J3L4Z4</accession>
<keyword evidence="1" id="KW-0472">Membrane</keyword>
<protein>
    <submittedName>
        <fullName evidence="2">Uncharacterized protein</fullName>
    </submittedName>
</protein>
<sequence>MAPISVILDGYIFNPVTTGIGWYLTVLRFPHRAEKLMRGRGRGVNTDRCRSTRGQEAQTTRQAYSCLQQTVSFSYQLLHRINGTPEEVDTSSQPGQIRKAISAKIGDI</sequence>
<evidence type="ECO:0000256" key="1">
    <source>
        <dbReference type="SAM" id="Phobius"/>
    </source>
</evidence>
<keyword evidence="3" id="KW-1185">Reference proteome</keyword>
<keyword evidence="1" id="KW-0812">Transmembrane</keyword>
<organism evidence="2">
    <name type="scientific">Oryza brachyantha</name>
    <name type="common">malo sina</name>
    <dbReference type="NCBI Taxonomy" id="4533"/>
    <lineage>
        <taxon>Eukaryota</taxon>
        <taxon>Viridiplantae</taxon>
        <taxon>Streptophyta</taxon>
        <taxon>Embryophyta</taxon>
        <taxon>Tracheophyta</taxon>
        <taxon>Spermatophyta</taxon>
        <taxon>Magnoliopsida</taxon>
        <taxon>Liliopsida</taxon>
        <taxon>Poales</taxon>
        <taxon>Poaceae</taxon>
        <taxon>BOP clade</taxon>
        <taxon>Oryzoideae</taxon>
        <taxon>Oryzeae</taxon>
        <taxon>Oryzinae</taxon>
        <taxon>Oryza</taxon>
    </lineage>
</organism>
<dbReference type="AlphaFoldDB" id="J3L4Z4"/>
<dbReference type="HOGENOM" id="CLU_2200994_0_0_1"/>
<proteinExistence type="predicted"/>
<name>J3L4Z4_ORYBR</name>
<reference evidence="2" key="1">
    <citation type="journal article" date="2013" name="Nat. Commun.">
        <title>Whole-genome sequencing of Oryza brachyantha reveals mechanisms underlying Oryza genome evolution.</title>
        <authorList>
            <person name="Chen J."/>
            <person name="Huang Q."/>
            <person name="Gao D."/>
            <person name="Wang J."/>
            <person name="Lang Y."/>
            <person name="Liu T."/>
            <person name="Li B."/>
            <person name="Bai Z."/>
            <person name="Luis Goicoechea J."/>
            <person name="Liang C."/>
            <person name="Chen C."/>
            <person name="Zhang W."/>
            <person name="Sun S."/>
            <person name="Liao Y."/>
            <person name="Zhang X."/>
            <person name="Yang L."/>
            <person name="Song C."/>
            <person name="Wang M."/>
            <person name="Shi J."/>
            <person name="Liu G."/>
            <person name="Liu J."/>
            <person name="Zhou H."/>
            <person name="Zhou W."/>
            <person name="Yu Q."/>
            <person name="An N."/>
            <person name="Chen Y."/>
            <person name="Cai Q."/>
            <person name="Wang B."/>
            <person name="Liu B."/>
            <person name="Min J."/>
            <person name="Huang Y."/>
            <person name="Wu H."/>
            <person name="Li Z."/>
            <person name="Zhang Y."/>
            <person name="Yin Y."/>
            <person name="Song W."/>
            <person name="Jiang J."/>
            <person name="Jackson S.A."/>
            <person name="Wing R.A."/>
            <person name="Wang J."/>
            <person name="Chen M."/>
        </authorList>
    </citation>
    <scope>NUCLEOTIDE SEQUENCE [LARGE SCALE GENOMIC DNA]</scope>
    <source>
        <strain evidence="2">cv. IRGC 101232</strain>
    </source>
</reference>
<dbReference type="EnsemblPlants" id="OB01G43000.1">
    <property type="protein sequence ID" value="OB01G43000.1"/>
    <property type="gene ID" value="OB01G43000"/>
</dbReference>